<reference evidence="1" key="1">
    <citation type="submission" date="2023-04" db="EMBL/GenBank/DDBJ databases">
        <title>Draft Genome sequencing of Naganishia species isolated from polar environments using Oxford Nanopore Technology.</title>
        <authorList>
            <person name="Leo P."/>
            <person name="Venkateswaran K."/>
        </authorList>
    </citation>
    <scope>NUCLEOTIDE SEQUENCE</scope>
    <source>
        <strain evidence="1">DBVPG 5303</strain>
    </source>
</reference>
<organism evidence="1 2">
    <name type="scientific">Naganishia onofrii</name>
    <dbReference type="NCBI Taxonomy" id="1851511"/>
    <lineage>
        <taxon>Eukaryota</taxon>
        <taxon>Fungi</taxon>
        <taxon>Dikarya</taxon>
        <taxon>Basidiomycota</taxon>
        <taxon>Agaricomycotina</taxon>
        <taxon>Tremellomycetes</taxon>
        <taxon>Filobasidiales</taxon>
        <taxon>Filobasidiaceae</taxon>
        <taxon>Naganishia</taxon>
    </lineage>
</organism>
<dbReference type="Proteomes" id="UP001234202">
    <property type="component" value="Unassembled WGS sequence"/>
</dbReference>
<gene>
    <name evidence="1" type="ORF">QFC24_006965</name>
</gene>
<dbReference type="EMBL" id="JASBWV010000043">
    <property type="protein sequence ID" value="KAJ9115555.1"/>
    <property type="molecule type" value="Genomic_DNA"/>
</dbReference>
<keyword evidence="2" id="KW-1185">Reference proteome</keyword>
<name>A0ACC2WUV1_9TREE</name>
<protein>
    <submittedName>
        <fullName evidence="1">Uncharacterized protein</fullName>
    </submittedName>
</protein>
<evidence type="ECO:0000313" key="2">
    <source>
        <dbReference type="Proteomes" id="UP001234202"/>
    </source>
</evidence>
<proteinExistence type="predicted"/>
<evidence type="ECO:0000313" key="1">
    <source>
        <dbReference type="EMBL" id="KAJ9115555.1"/>
    </source>
</evidence>
<sequence>MMTDFSHQISMRSDTAHHHHQHPSQRGGMPLEARPHARHGSSPTLEHTVATSQKVVLLMITGGSLFVVVMLVQKWLEQNGRSKARDEALRELLGTPDERGEGTQSMPGSATAAGSFSTASGPESKSKIGGKKGKRVVSKSNDPPQSRSRSSSAASKPRSPGHQLNTLPVQQITSKLKALIPGLSASSSKTSKVVLAIEEPTQEEEPIMNKASDSVEPTSSELQAVETEADVQQATLSAAERKKLKKKQLRANRVRDKTLLGGSAESDGQDSPSPGGSTISLPSTSEQSTFTEQDASRNVQTLEPVSPRREKANPIQYKNTSEAESITPTATANTTPKVSMRSRMAGPQPVSMLRDESPTRRRSSASTEDNAEVYRDSIGSAPSLVGAFSPKSGRSRAESVVSLPPVTPLATNVGLNILDADLGVMKEDENAMAWQKVGKKEKAERKQKGKGRFDGESRMGPVSPPVSTASGTSSEFNLLMNMETRPAQSSTDASSASWISEAAPCPDCEQRKREENEKAVSPKTSTSAAEDDGSSRRILEMQQKLEDAVGEQKRQKAIIDSLTGTNINLSERLAELRDQRDKFESEVQAVREQLDGLRRELVTAKVATEQLDGLRRELGEAKDTIEELQSQAKQRQNQERANEDYKRKFENMLQKYETYRHNQTRVYDESSRNTARLETQIAEMSRIMERLQFQAYPGIMPPNPNAQYTLLPAPMMMPPPNAQGMTTGMVGQPPYQHNSYMLSSPPSVTFPGRDAGPRRVSPHQQPRPRYEGNPTSASGLAPNEMYSNQPTGMWALGSTNTTRPPHSPSRNADISTSILKPRRASTDLGAAAMGGGEGSGEGQVRIEGSSSAPEAPRAAMEDQSQGGNEMAGDQTVESQESTLRSLTTSVASRPTEPAVNGQTSTMRTPPRSEHDAALQERQLEFTFPRDSPSESVGNIANGSPAPTETDNTPVPSVPQHIAELETAEVMVQPEEDYDEPVFASIRPQER</sequence>
<comment type="caution">
    <text evidence="1">The sequence shown here is derived from an EMBL/GenBank/DDBJ whole genome shotgun (WGS) entry which is preliminary data.</text>
</comment>
<accession>A0ACC2WUV1</accession>